<dbReference type="EMBL" id="GBXM01079889">
    <property type="protein sequence ID" value="JAH28688.1"/>
    <property type="molecule type" value="Transcribed_RNA"/>
</dbReference>
<dbReference type="AlphaFoldDB" id="A0A0E9RK15"/>
<accession>A0A0E9RK15</accession>
<organism evidence="1">
    <name type="scientific">Anguilla anguilla</name>
    <name type="common">European freshwater eel</name>
    <name type="synonym">Muraena anguilla</name>
    <dbReference type="NCBI Taxonomy" id="7936"/>
    <lineage>
        <taxon>Eukaryota</taxon>
        <taxon>Metazoa</taxon>
        <taxon>Chordata</taxon>
        <taxon>Craniata</taxon>
        <taxon>Vertebrata</taxon>
        <taxon>Euteleostomi</taxon>
        <taxon>Actinopterygii</taxon>
        <taxon>Neopterygii</taxon>
        <taxon>Teleostei</taxon>
        <taxon>Anguilliformes</taxon>
        <taxon>Anguillidae</taxon>
        <taxon>Anguilla</taxon>
    </lineage>
</organism>
<name>A0A0E9RK15_ANGAN</name>
<sequence>MTTTRQWLCPAIWSSLSGFNSFILNHRPRWNHSHSSYGLWKSTRPY</sequence>
<protein>
    <submittedName>
        <fullName evidence="1">Uncharacterized protein</fullName>
    </submittedName>
</protein>
<proteinExistence type="predicted"/>
<reference evidence="1" key="1">
    <citation type="submission" date="2014-11" db="EMBL/GenBank/DDBJ databases">
        <authorList>
            <person name="Amaro Gonzalez C."/>
        </authorList>
    </citation>
    <scope>NUCLEOTIDE SEQUENCE</scope>
</reference>
<evidence type="ECO:0000313" key="1">
    <source>
        <dbReference type="EMBL" id="JAH28688.1"/>
    </source>
</evidence>
<reference evidence="1" key="2">
    <citation type="journal article" date="2015" name="Fish Shellfish Immunol.">
        <title>Early steps in the European eel (Anguilla anguilla)-Vibrio vulnificus interaction in the gills: Role of the RtxA13 toxin.</title>
        <authorList>
            <person name="Callol A."/>
            <person name="Pajuelo D."/>
            <person name="Ebbesson L."/>
            <person name="Teles M."/>
            <person name="MacKenzie S."/>
            <person name="Amaro C."/>
        </authorList>
    </citation>
    <scope>NUCLEOTIDE SEQUENCE</scope>
</reference>